<dbReference type="EMBL" id="LS483469">
    <property type="protein sequence ID" value="SQI33282.1"/>
    <property type="molecule type" value="Genomic_DNA"/>
</dbReference>
<evidence type="ECO:0000259" key="1">
    <source>
        <dbReference type="PROSITE" id="PS50846"/>
    </source>
</evidence>
<dbReference type="AlphaFoldDB" id="A0A2X4UFI9"/>
<name>A0A2X4UFI9_SERPL</name>
<dbReference type="SUPFAM" id="SSF55008">
    <property type="entry name" value="HMA, heavy metal-associated domain"/>
    <property type="match status" value="1"/>
</dbReference>
<dbReference type="GO" id="GO:0046872">
    <property type="term" value="F:metal ion binding"/>
    <property type="evidence" value="ECO:0007669"/>
    <property type="project" value="InterPro"/>
</dbReference>
<dbReference type="InterPro" id="IPR006121">
    <property type="entry name" value="HMA_dom"/>
</dbReference>
<feature type="domain" description="HMA" evidence="1">
    <location>
        <begin position="49"/>
        <end position="110"/>
    </location>
</feature>
<dbReference type="CDD" id="cd00371">
    <property type="entry name" value="HMA"/>
    <property type="match status" value="1"/>
</dbReference>
<dbReference type="Proteomes" id="UP000248897">
    <property type="component" value="Chromosome 1"/>
</dbReference>
<dbReference type="InterPro" id="IPR036163">
    <property type="entry name" value="HMA_dom_sf"/>
</dbReference>
<gene>
    <name evidence="2" type="primary">copA_2</name>
    <name evidence="2" type="ORF">NCTC12961_01373</name>
</gene>
<protein>
    <submittedName>
        <fullName evidence="2">Copper-exporting P-type ATPase A</fullName>
        <ecNumber evidence="2">3.6.3.-</ecNumber>
    </submittedName>
</protein>
<accession>A0A2X4UFI9</accession>
<evidence type="ECO:0000313" key="3">
    <source>
        <dbReference type="Proteomes" id="UP000248897"/>
    </source>
</evidence>
<evidence type="ECO:0000313" key="2">
    <source>
        <dbReference type="EMBL" id="SQI33282.1"/>
    </source>
</evidence>
<dbReference type="PROSITE" id="PS50846">
    <property type="entry name" value="HMA_2"/>
    <property type="match status" value="1"/>
</dbReference>
<reference evidence="2 3" key="1">
    <citation type="submission" date="2018-06" db="EMBL/GenBank/DDBJ databases">
        <authorList>
            <consortium name="Pathogen Informatics"/>
            <person name="Doyle S."/>
        </authorList>
    </citation>
    <scope>NUCLEOTIDE SEQUENCE [LARGE SCALE GENOMIC DNA]</scope>
    <source>
        <strain evidence="2 3">NCTC12961</strain>
    </source>
</reference>
<dbReference type="Gene3D" id="3.30.70.100">
    <property type="match status" value="1"/>
</dbReference>
<dbReference type="GO" id="GO:0016787">
    <property type="term" value="F:hydrolase activity"/>
    <property type="evidence" value="ECO:0007669"/>
    <property type="project" value="UniProtKB-KW"/>
</dbReference>
<dbReference type="Pfam" id="PF00403">
    <property type="entry name" value="HMA"/>
    <property type="match status" value="1"/>
</dbReference>
<dbReference type="EC" id="3.6.3.-" evidence="2"/>
<organism evidence="2 3">
    <name type="scientific">Serratia plymuthica</name>
    <dbReference type="NCBI Taxonomy" id="82996"/>
    <lineage>
        <taxon>Bacteria</taxon>
        <taxon>Pseudomonadati</taxon>
        <taxon>Pseudomonadota</taxon>
        <taxon>Gammaproteobacteria</taxon>
        <taxon>Enterobacterales</taxon>
        <taxon>Yersiniaceae</taxon>
        <taxon>Serratia</taxon>
    </lineage>
</organism>
<keyword evidence="2" id="KW-0378">Hydrolase</keyword>
<sequence>MKKALESRNDVEQAEVNVHYAKVTGDAPSQALIDSVIAAGYQAVVAQRPDTELQLSGLSCMHCAASTRKALEAVPGVIAADVGIESAKVYGDAAPEALIAAVEEAGYHASVNGAALLQKLSR</sequence>
<proteinExistence type="predicted"/>